<protein>
    <submittedName>
        <fullName evidence="1">Signal transduction histidine kinase</fullName>
    </submittedName>
</protein>
<keyword evidence="2" id="KW-1185">Reference proteome</keyword>
<evidence type="ECO:0000313" key="1">
    <source>
        <dbReference type="EMBL" id="BBG31351.1"/>
    </source>
</evidence>
<gene>
    <name evidence="1" type="ORF">ZBT109_2621</name>
</gene>
<organism evidence="1 2">
    <name type="scientific">Zymobacter palmae</name>
    <dbReference type="NCBI Taxonomy" id="33074"/>
    <lineage>
        <taxon>Bacteria</taxon>
        <taxon>Pseudomonadati</taxon>
        <taxon>Pseudomonadota</taxon>
        <taxon>Gammaproteobacteria</taxon>
        <taxon>Oceanospirillales</taxon>
        <taxon>Halomonadaceae</taxon>
        <taxon>Zymobacter group</taxon>
        <taxon>Zymobacter</taxon>
    </lineage>
</organism>
<dbReference type="KEGG" id="zpl:ZBT109_2621"/>
<accession>A0A348HI99</accession>
<dbReference type="AlphaFoldDB" id="A0A348HI99"/>
<sequence>MAQRLPLATMLASAFNDGLAVDAASGVGQGGAAASRYRFAAVHALGCSYGHRLMLLGGHMVSDRLCGHALGVRLCRVYVVSHFSALCIQ</sequence>
<evidence type="ECO:0000313" key="2">
    <source>
        <dbReference type="Proteomes" id="UP000267342"/>
    </source>
</evidence>
<reference evidence="1 2" key="1">
    <citation type="submission" date="2018-09" db="EMBL/GenBank/DDBJ databases">
        <title>Zymobacter palmae IAM14233 (=T109) whole genome analysis.</title>
        <authorList>
            <person name="Yanase H."/>
        </authorList>
    </citation>
    <scope>NUCLEOTIDE SEQUENCE [LARGE SCALE GENOMIC DNA]</scope>
    <source>
        <strain evidence="1 2">IAM14233</strain>
    </source>
</reference>
<keyword evidence="1" id="KW-0418">Kinase</keyword>
<dbReference type="GO" id="GO:0016301">
    <property type="term" value="F:kinase activity"/>
    <property type="evidence" value="ECO:0007669"/>
    <property type="project" value="UniProtKB-KW"/>
</dbReference>
<dbReference type="EMBL" id="AP018933">
    <property type="protein sequence ID" value="BBG31351.1"/>
    <property type="molecule type" value="Genomic_DNA"/>
</dbReference>
<dbReference type="Proteomes" id="UP000267342">
    <property type="component" value="Chromosome"/>
</dbReference>
<proteinExistence type="predicted"/>
<name>A0A348HI99_9GAMM</name>
<keyword evidence="1" id="KW-0808">Transferase</keyword>